<organism evidence="5 6">
    <name type="scientific">Oldenlandia corymbosa var. corymbosa</name>
    <dbReference type="NCBI Taxonomy" id="529605"/>
    <lineage>
        <taxon>Eukaryota</taxon>
        <taxon>Viridiplantae</taxon>
        <taxon>Streptophyta</taxon>
        <taxon>Embryophyta</taxon>
        <taxon>Tracheophyta</taxon>
        <taxon>Spermatophyta</taxon>
        <taxon>Magnoliopsida</taxon>
        <taxon>eudicotyledons</taxon>
        <taxon>Gunneridae</taxon>
        <taxon>Pentapetalae</taxon>
        <taxon>asterids</taxon>
        <taxon>lamiids</taxon>
        <taxon>Gentianales</taxon>
        <taxon>Rubiaceae</taxon>
        <taxon>Rubioideae</taxon>
        <taxon>Spermacoceae</taxon>
        <taxon>Hedyotis-Oldenlandia complex</taxon>
        <taxon>Oldenlandia</taxon>
    </lineage>
</organism>
<evidence type="ECO:0000256" key="2">
    <source>
        <dbReference type="ARBA" id="ARBA00022704"/>
    </source>
</evidence>
<feature type="chain" id="PRO_5043841408" evidence="3">
    <location>
        <begin position="27"/>
        <end position="116"/>
    </location>
</feature>
<name>A0AAV1BWD2_OLDCO</name>
<dbReference type="Proteomes" id="UP001161247">
    <property type="component" value="Unassembled WGS sequence"/>
</dbReference>
<dbReference type="Pfam" id="PF16845">
    <property type="entry name" value="SQAPI"/>
    <property type="match status" value="1"/>
</dbReference>
<feature type="signal peptide" evidence="3">
    <location>
        <begin position="1"/>
        <end position="26"/>
    </location>
</feature>
<protein>
    <submittedName>
        <fullName evidence="5">OLC1v1020800C1</fullName>
    </submittedName>
</protein>
<evidence type="ECO:0000256" key="3">
    <source>
        <dbReference type="SAM" id="SignalP"/>
    </source>
</evidence>
<keyword evidence="1" id="KW-0646">Protease inhibitor</keyword>
<dbReference type="SMART" id="SM00043">
    <property type="entry name" value="CY"/>
    <property type="match status" value="1"/>
</dbReference>
<keyword evidence="3" id="KW-0732">Signal</keyword>
<reference evidence="5" key="1">
    <citation type="submission" date="2023-03" db="EMBL/GenBank/DDBJ databases">
        <authorList>
            <person name="Julca I."/>
        </authorList>
    </citation>
    <scope>NUCLEOTIDE SEQUENCE</scope>
</reference>
<feature type="domain" description="Cystatin" evidence="4">
    <location>
        <begin position="27"/>
        <end position="114"/>
    </location>
</feature>
<gene>
    <name evidence="5" type="ORF">OLC1_LOCUS24854</name>
</gene>
<evidence type="ECO:0000313" key="6">
    <source>
        <dbReference type="Proteomes" id="UP001161247"/>
    </source>
</evidence>
<dbReference type="AlphaFoldDB" id="A0AAV1BWD2"/>
<evidence type="ECO:0000313" key="5">
    <source>
        <dbReference type="EMBL" id="CAI9086877.1"/>
    </source>
</evidence>
<evidence type="ECO:0000256" key="1">
    <source>
        <dbReference type="ARBA" id="ARBA00022690"/>
    </source>
</evidence>
<proteinExistence type="predicted"/>
<dbReference type="Gene3D" id="3.10.450.10">
    <property type="match status" value="1"/>
</dbReference>
<evidence type="ECO:0000259" key="4">
    <source>
        <dbReference type="SMART" id="SM00043"/>
    </source>
</evidence>
<keyword evidence="6" id="KW-1185">Reference proteome</keyword>
<dbReference type="SUPFAM" id="SSF54403">
    <property type="entry name" value="Cystatin/monellin"/>
    <property type="match status" value="1"/>
</dbReference>
<dbReference type="InterPro" id="IPR018073">
    <property type="entry name" value="Prot_inh_cystat_CS"/>
</dbReference>
<dbReference type="GO" id="GO:0004869">
    <property type="term" value="F:cysteine-type endopeptidase inhibitor activity"/>
    <property type="evidence" value="ECO:0007669"/>
    <property type="project" value="UniProtKB-KW"/>
</dbReference>
<dbReference type="CDD" id="cd00042">
    <property type="entry name" value="CY"/>
    <property type="match status" value="1"/>
</dbReference>
<dbReference type="InterPro" id="IPR046350">
    <property type="entry name" value="Cystatin_sf"/>
</dbReference>
<accession>A0AAV1BWD2</accession>
<dbReference type="InterPro" id="IPR000010">
    <property type="entry name" value="Cystatin_dom"/>
</dbReference>
<comment type="caution">
    <text evidence="5">The sequence shown here is derived from an EMBL/GenBank/DDBJ whole genome shotgun (WGS) entry which is preliminary data.</text>
</comment>
<dbReference type="PANTHER" id="PTHR47364:SF2">
    <property type="entry name" value="CYSTEINE PROTEINASE INHIBITOR 5"/>
    <property type="match status" value="1"/>
</dbReference>
<sequence>MEMKKIQLRAPLAIAMLMCLIISSSAALLGGFSTADPKDPQVVDSAKFAVTEHNKQNHTDLVFNKVVKAERQVVAGTNYRLGIEATDNGAAHRYIAEVYVALNQTKFLTSFKQLGN</sequence>
<keyword evidence="2" id="KW-0789">Thiol protease inhibitor</keyword>
<dbReference type="PANTHER" id="PTHR47364">
    <property type="entry name" value="CYSTEINE PROTEINASE INHIBITOR 5"/>
    <property type="match status" value="1"/>
</dbReference>
<dbReference type="EMBL" id="CATKSE010000001">
    <property type="protein sequence ID" value="CAI9086877.1"/>
    <property type="molecule type" value="Genomic_DNA"/>
</dbReference>
<dbReference type="PROSITE" id="PS00287">
    <property type="entry name" value="CYSTATIN"/>
    <property type="match status" value="1"/>
</dbReference>